<reference evidence="1" key="1">
    <citation type="submission" date="2021-02" db="EMBL/GenBank/DDBJ databases">
        <authorList>
            <consortium name="DOE Joint Genome Institute"/>
            <person name="Ahrendt S."/>
            <person name="Looney B.P."/>
            <person name="Miyauchi S."/>
            <person name="Morin E."/>
            <person name="Drula E."/>
            <person name="Courty P.E."/>
            <person name="Chicoki N."/>
            <person name="Fauchery L."/>
            <person name="Kohler A."/>
            <person name="Kuo A."/>
            <person name="Labutti K."/>
            <person name="Pangilinan J."/>
            <person name="Lipzen A."/>
            <person name="Riley R."/>
            <person name="Andreopoulos W."/>
            <person name="He G."/>
            <person name="Johnson J."/>
            <person name="Barry K.W."/>
            <person name="Grigoriev I.V."/>
            <person name="Nagy L."/>
            <person name="Hibbett D."/>
            <person name="Henrissat B."/>
            <person name="Matheny P.B."/>
            <person name="Labbe J."/>
            <person name="Martin F."/>
        </authorList>
    </citation>
    <scope>NUCLEOTIDE SEQUENCE</scope>
    <source>
        <strain evidence="1">FP105234-sp</strain>
    </source>
</reference>
<organism evidence="1 2">
    <name type="scientific">Auriscalpium vulgare</name>
    <dbReference type="NCBI Taxonomy" id="40419"/>
    <lineage>
        <taxon>Eukaryota</taxon>
        <taxon>Fungi</taxon>
        <taxon>Dikarya</taxon>
        <taxon>Basidiomycota</taxon>
        <taxon>Agaricomycotina</taxon>
        <taxon>Agaricomycetes</taxon>
        <taxon>Russulales</taxon>
        <taxon>Auriscalpiaceae</taxon>
        <taxon>Auriscalpium</taxon>
    </lineage>
</organism>
<keyword evidence="2" id="KW-1185">Reference proteome</keyword>
<gene>
    <name evidence="1" type="ORF">FA95DRAFT_1612448</name>
</gene>
<evidence type="ECO:0000313" key="2">
    <source>
        <dbReference type="Proteomes" id="UP000814033"/>
    </source>
</evidence>
<comment type="caution">
    <text evidence="1">The sequence shown here is derived from an EMBL/GenBank/DDBJ whole genome shotgun (WGS) entry which is preliminary data.</text>
</comment>
<dbReference type="EMBL" id="MU276285">
    <property type="protein sequence ID" value="KAI0039591.1"/>
    <property type="molecule type" value="Genomic_DNA"/>
</dbReference>
<reference evidence="1" key="2">
    <citation type="journal article" date="2022" name="New Phytol.">
        <title>Evolutionary transition to the ectomycorrhizal habit in the genomes of a hyperdiverse lineage of mushroom-forming fungi.</title>
        <authorList>
            <person name="Looney B."/>
            <person name="Miyauchi S."/>
            <person name="Morin E."/>
            <person name="Drula E."/>
            <person name="Courty P.E."/>
            <person name="Kohler A."/>
            <person name="Kuo A."/>
            <person name="LaButti K."/>
            <person name="Pangilinan J."/>
            <person name="Lipzen A."/>
            <person name="Riley R."/>
            <person name="Andreopoulos W."/>
            <person name="He G."/>
            <person name="Johnson J."/>
            <person name="Nolan M."/>
            <person name="Tritt A."/>
            <person name="Barry K.W."/>
            <person name="Grigoriev I.V."/>
            <person name="Nagy L.G."/>
            <person name="Hibbett D."/>
            <person name="Henrissat B."/>
            <person name="Matheny P.B."/>
            <person name="Labbe J."/>
            <person name="Martin F.M."/>
        </authorList>
    </citation>
    <scope>NUCLEOTIDE SEQUENCE</scope>
    <source>
        <strain evidence="1">FP105234-sp</strain>
    </source>
</reference>
<evidence type="ECO:0000313" key="1">
    <source>
        <dbReference type="EMBL" id="KAI0039591.1"/>
    </source>
</evidence>
<accession>A0ACB8R7H8</accession>
<sequence length="378" mass="42144">MLFLITPVYHLFTFIASLLFSQPSQTDHLQSWFKAQEAIFRRTGVASESQTAYAIQNGSFAGSMDPDWQAVMDKWSDRFTARNMTWPWDQFKGDMLEIGGVCRVTLVGTEANDLAQATLFDIDTVIGRVDDFLNNPVDVQLTFPHITLPDWVKEVLGHVRDNLERARNELQHAIDDASDNLPAVVKAVHDVITAQIALLPQEVRDAIEELKKFREEHPYLAAAAEIVIVTAAGEFIFAPAALSVFRLAGFTKLGPAARSWAALTQSAFYGGRTRGLFSIVQSITMGAKTHWPAAVLMGMTIGGEVVLLERGALRELVDRWRAEGVRPHIGTMLEQEVDETFMREVGDRCMRSGVPLLQWLDVAQQFVVREVEESVGDV</sequence>
<proteinExistence type="predicted"/>
<name>A0ACB8R7H8_9AGAM</name>
<protein>
    <submittedName>
        <fullName evidence="1">Uncharacterized protein</fullName>
    </submittedName>
</protein>
<dbReference type="Proteomes" id="UP000814033">
    <property type="component" value="Unassembled WGS sequence"/>
</dbReference>